<dbReference type="AlphaFoldDB" id="A0A4Q9L2B4"/>
<sequence length="332" mass="39657">MKPIIFLFYILVTYTVTNKRNKQIKMLQKKSKPKTIKSIPDFVIYNDKNSLVYKILLNKPHIEGISNYLSTIFNRYLNQESFETKIKEIVSDFKKIPHNEKNYEELYDTVSSYLENQLDDHKEMFLTKYKTDEIRKQFFEYMFRTSKNEICIPDSYFLAPAIKYSVSKLGVCTSFKTSEEVFLKNIEKTGTLENDIIINVLIRHEVKTTEYLNKLSDVNTSKDQKKSEILSEESSALNKTTCIELKMNFKAFLDQQKTRRKETHKKKNLNIYFPFDFNEMYTKFLNHDQTKIFEKIQIKKDSERCNYFSVQTIFTLVTKYFKTNQLTLTHKY</sequence>
<gene>
    <name evidence="1" type="ORF">CWI37_0677p0010</name>
</gene>
<dbReference type="VEuPathDB" id="MicrosporidiaDB:CWI37_0677p0010"/>
<dbReference type="EMBL" id="PITJ01000677">
    <property type="protein sequence ID" value="TBU01573.1"/>
    <property type="molecule type" value="Genomic_DNA"/>
</dbReference>
<evidence type="ECO:0000313" key="2">
    <source>
        <dbReference type="Proteomes" id="UP000292362"/>
    </source>
</evidence>
<name>A0A4Q9L2B4_9MICR</name>
<proteinExistence type="predicted"/>
<dbReference type="Proteomes" id="UP000292362">
    <property type="component" value="Unassembled WGS sequence"/>
</dbReference>
<evidence type="ECO:0000313" key="1">
    <source>
        <dbReference type="EMBL" id="TBU01573.1"/>
    </source>
</evidence>
<accession>A0A4Q9L2B4</accession>
<reference evidence="1 2" key="1">
    <citation type="submission" date="2017-12" db="EMBL/GenBank/DDBJ databases">
        <authorList>
            <person name="Pombert J.-F."/>
            <person name="Haag K.L."/>
            <person name="Ebert D."/>
        </authorList>
    </citation>
    <scope>NUCLEOTIDE SEQUENCE [LARGE SCALE GENOMIC DNA]</scope>
    <source>
        <strain evidence="1">FI-OER-3-3</strain>
    </source>
</reference>
<comment type="caution">
    <text evidence="1">The sequence shown here is derived from an EMBL/GenBank/DDBJ whole genome shotgun (WGS) entry which is preliminary data.</text>
</comment>
<protein>
    <submittedName>
        <fullName evidence="1">Uncharacterized protein</fullName>
    </submittedName>
</protein>
<organism evidence="1 2">
    <name type="scientific">Hamiltosporidium tvaerminnensis</name>
    <dbReference type="NCBI Taxonomy" id="1176355"/>
    <lineage>
        <taxon>Eukaryota</taxon>
        <taxon>Fungi</taxon>
        <taxon>Fungi incertae sedis</taxon>
        <taxon>Microsporidia</taxon>
        <taxon>Dubosqiidae</taxon>
        <taxon>Hamiltosporidium</taxon>
    </lineage>
</organism>